<dbReference type="InterPro" id="IPR027417">
    <property type="entry name" value="P-loop_NTPase"/>
</dbReference>
<evidence type="ECO:0000313" key="14">
    <source>
        <dbReference type="EMBL" id="KAJ3563960.1"/>
    </source>
</evidence>
<dbReference type="GO" id="GO:0005524">
    <property type="term" value="F:ATP binding"/>
    <property type="evidence" value="ECO:0007669"/>
    <property type="project" value="InterPro"/>
</dbReference>
<feature type="compositionally biased region" description="Basic and acidic residues" evidence="12">
    <location>
        <begin position="331"/>
        <end position="341"/>
    </location>
</feature>
<dbReference type="GO" id="GO:0003677">
    <property type="term" value="F:DNA binding"/>
    <property type="evidence" value="ECO:0007669"/>
    <property type="project" value="TreeGrafter"/>
</dbReference>
<dbReference type="InterPro" id="IPR024704">
    <property type="entry name" value="SMC"/>
</dbReference>
<comment type="similarity">
    <text evidence="3">Belongs to the SMC family. SMC1 subfamily.</text>
</comment>
<feature type="compositionally biased region" description="Basic and acidic residues" evidence="12">
    <location>
        <begin position="426"/>
        <end position="446"/>
    </location>
</feature>
<dbReference type="InterPro" id="IPR010935">
    <property type="entry name" value="SMC_hinge"/>
</dbReference>
<name>A0AAD5YTP4_9AGAR</name>
<evidence type="ECO:0000256" key="4">
    <source>
        <dbReference type="ARBA" id="ARBA00022454"/>
    </source>
</evidence>
<dbReference type="InterPro" id="IPR003395">
    <property type="entry name" value="RecF/RecN/SMC_N"/>
</dbReference>
<dbReference type="AlphaFoldDB" id="A0AAD5YTP4"/>
<dbReference type="PANTHER" id="PTHR18937">
    <property type="entry name" value="STRUCTURAL MAINTENANCE OF CHROMOSOMES SMC FAMILY MEMBER"/>
    <property type="match status" value="1"/>
</dbReference>
<dbReference type="GO" id="GO:0016887">
    <property type="term" value="F:ATP hydrolysis activity"/>
    <property type="evidence" value="ECO:0007669"/>
    <property type="project" value="InterPro"/>
</dbReference>
<dbReference type="GO" id="GO:0005634">
    <property type="term" value="C:nucleus"/>
    <property type="evidence" value="ECO:0007669"/>
    <property type="project" value="UniProtKB-SubCell"/>
</dbReference>
<keyword evidence="6" id="KW-0498">Mitosis</keyword>
<dbReference type="PIRSF" id="PIRSF005719">
    <property type="entry name" value="SMC"/>
    <property type="match status" value="1"/>
</dbReference>
<keyword evidence="9" id="KW-0131">Cell cycle</keyword>
<evidence type="ECO:0000259" key="13">
    <source>
        <dbReference type="SMART" id="SM00968"/>
    </source>
</evidence>
<keyword evidence="5" id="KW-0132">Cell division</keyword>
<evidence type="ECO:0000256" key="9">
    <source>
        <dbReference type="ARBA" id="ARBA00023306"/>
    </source>
</evidence>
<proteinExistence type="inferred from homology"/>
<evidence type="ECO:0000256" key="11">
    <source>
        <dbReference type="SAM" id="Coils"/>
    </source>
</evidence>
<evidence type="ECO:0000256" key="2">
    <source>
        <dbReference type="ARBA" id="ARBA00004286"/>
    </source>
</evidence>
<feature type="coiled-coil region" evidence="11">
    <location>
        <begin position="841"/>
        <end position="938"/>
    </location>
</feature>
<dbReference type="PANTHER" id="PTHR18937:SF12">
    <property type="entry name" value="STRUCTURAL MAINTENANCE OF CHROMOSOMES PROTEIN"/>
    <property type="match status" value="1"/>
</dbReference>
<sequence>MSTNKRHLRGHQTIGPFKNFTSVIGPNGAGKSNLMDAISFVLGVKSAQLRSSQLKDLVYRGRKLAKVSEDGSMAQDEDDDERDGEGTAKTAWVLAVFQDESKKEWKFQRTISTTGASEYKLNDKVVTYSAYNAALVSHNILVKAKNFLVFQGDVEAVASQSPRELSRLIEQISGSLELAGDYEKAKEAQDRATENATFNFNKRRGIAGEIKQYKEQKGEAERFEQLVDKRDDLILQRILFKLFHIEEAMTSNSETIVKKNKELKGYREEQRQHDKALEAARAEQAKARGAVMQKEKSIKKAEKLLDAKKPDLVALEAQITHATRKVNSATHNKEEAGKTEAKLSQTVEGYEKELASVQRAADRAQEEQRRASQHNVALSEESLEEYQQLKARANVLAVDERQKLEALTRDEKTASRTLTQLTERQQGLEEKITNRKEDLATQTARKDELEEKIESMQAELSRSKAELDKQQSERARIAKLEAEADEKLQNVYAQLLQAGVDRNENERENKLRETLASLQELFPGVRGRMVDLCKPTAKKYETAISVVLGRNIDAIVVDEEKTAIDCIEYMRNQRAGQATFIPLDTIQVKPINDKFRAFAKGTRLAVDVVQYEPAIQRAIHHACGNALVCDTMEVARYVCYEKGQEVKAVTLEGTIIHKSGLITGGRSTHSSNKKWDEKDVQGLVRVRDSLMSQLKELAKQKPRTKTDENLLAEISRLQSTLTVQRDDLVVMVQNACKSRVTGIKEELRHLERELRMNTPELKKARSQSSALQARIQEFAAVIHEAEDGVFGTFCQRIGVQNIREYEERQMKVAQEESQARLRFDTQIARLTHQLAFESETLTSTRERMQRLEHTIQTENTNLENLNTQKETMQQELAQTESAINDLKEELSGLQETLEEKTKVVEQQKKVSAKAAKVLDAALKEINSCNDEIEKLALERSSIYRKCRLEEIRLPLKAGHLRNVPMEENLREEVAMDIDENEDGTQRPKAVADYGIEVNFDLLDDDERTGDPAEIIAQFDKEIATANNDIERMAPNMKAIDKLDDVEAKLADTEKEADKARKESRNARDHFNDIKNQRCELFNKAYNHISDRIDQVYKDLTKGKAAPMGGVAYLSLEDSEEPYLGGIKYHAMPPMKRFRDMEQLSGGEKTVAALALLFAIHSYQPAPFFVLDEVDAALDNTNVAKVANYIRTHASDTFQFIVISLKGSLYEKGHSLVGIYRDQDVNSSRTLTLDLMQYDD</sequence>
<keyword evidence="8 10" id="KW-0539">Nucleus</keyword>
<evidence type="ECO:0000256" key="7">
    <source>
        <dbReference type="ARBA" id="ARBA00023054"/>
    </source>
</evidence>
<comment type="subcellular location">
    <subcellularLocation>
        <location evidence="2">Chromosome</location>
    </subcellularLocation>
    <subcellularLocation>
        <location evidence="1 10">Nucleus</location>
    </subcellularLocation>
</comment>
<feature type="region of interest" description="Disordered" evidence="12">
    <location>
        <begin position="325"/>
        <end position="380"/>
    </location>
</feature>
<protein>
    <recommendedName>
        <fullName evidence="10">Structural maintenance of chromosomes protein</fullName>
    </recommendedName>
</protein>
<evidence type="ECO:0000256" key="6">
    <source>
        <dbReference type="ARBA" id="ARBA00022776"/>
    </source>
</evidence>
<dbReference type="InterPro" id="IPR028468">
    <property type="entry name" value="Smc1_ABC"/>
</dbReference>
<dbReference type="Gene3D" id="3.40.50.300">
    <property type="entry name" value="P-loop containing nucleotide triphosphate hydrolases"/>
    <property type="match status" value="2"/>
</dbReference>
<dbReference type="Gene3D" id="3.30.70.1620">
    <property type="match status" value="1"/>
</dbReference>
<keyword evidence="15" id="KW-1185">Reference proteome</keyword>
<comment type="caution">
    <text evidence="14">The sequence shown here is derived from an EMBL/GenBank/DDBJ whole genome shotgun (WGS) entry which is preliminary data.</text>
</comment>
<dbReference type="GO" id="GO:0008278">
    <property type="term" value="C:cohesin complex"/>
    <property type="evidence" value="ECO:0007669"/>
    <property type="project" value="InterPro"/>
</dbReference>
<evidence type="ECO:0000256" key="5">
    <source>
        <dbReference type="ARBA" id="ARBA00022618"/>
    </source>
</evidence>
<dbReference type="EMBL" id="JANIEX010000707">
    <property type="protein sequence ID" value="KAJ3563960.1"/>
    <property type="molecule type" value="Genomic_DNA"/>
</dbReference>
<dbReference type="Pfam" id="PF06470">
    <property type="entry name" value="SMC_hinge"/>
    <property type="match status" value="1"/>
</dbReference>
<dbReference type="Pfam" id="PF02463">
    <property type="entry name" value="SMC_N"/>
    <property type="match status" value="1"/>
</dbReference>
<feature type="compositionally biased region" description="Polar residues" evidence="12">
    <location>
        <begin position="415"/>
        <end position="425"/>
    </location>
</feature>
<dbReference type="GO" id="GO:0051301">
    <property type="term" value="P:cell division"/>
    <property type="evidence" value="ECO:0007669"/>
    <property type="project" value="UniProtKB-KW"/>
</dbReference>
<dbReference type="Gene3D" id="1.20.1060.20">
    <property type="match status" value="1"/>
</dbReference>
<evidence type="ECO:0000256" key="1">
    <source>
        <dbReference type="ARBA" id="ARBA00004123"/>
    </source>
</evidence>
<evidence type="ECO:0000256" key="12">
    <source>
        <dbReference type="SAM" id="MobiDB-lite"/>
    </source>
</evidence>
<evidence type="ECO:0000256" key="8">
    <source>
        <dbReference type="ARBA" id="ARBA00023242"/>
    </source>
</evidence>
<evidence type="ECO:0000256" key="3">
    <source>
        <dbReference type="ARBA" id="ARBA00005597"/>
    </source>
</evidence>
<feature type="compositionally biased region" description="Basic and acidic residues" evidence="12">
    <location>
        <begin position="349"/>
        <end position="370"/>
    </location>
</feature>
<dbReference type="Proteomes" id="UP001213000">
    <property type="component" value="Unassembled WGS sequence"/>
</dbReference>
<feature type="domain" description="SMC hinge" evidence="13">
    <location>
        <begin position="523"/>
        <end position="639"/>
    </location>
</feature>
<keyword evidence="4" id="KW-0158">Chromosome</keyword>
<dbReference type="GO" id="GO:0007062">
    <property type="term" value="P:sister chromatid cohesion"/>
    <property type="evidence" value="ECO:0007669"/>
    <property type="project" value="InterPro"/>
</dbReference>
<accession>A0AAD5YTP4</accession>
<organism evidence="14 15">
    <name type="scientific">Leucocoprinus birnbaumii</name>
    <dbReference type="NCBI Taxonomy" id="56174"/>
    <lineage>
        <taxon>Eukaryota</taxon>
        <taxon>Fungi</taxon>
        <taxon>Dikarya</taxon>
        <taxon>Basidiomycota</taxon>
        <taxon>Agaricomycotina</taxon>
        <taxon>Agaricomycetes</taxon>
        <taxon>Agaricomycetidae</taxon>
        <taxon>Agaricales</taxon>
        <taxon>Agaricineae</taxon>
        <taxon>Agaricaceae</taxon>
        <taxon>Leucocoprinus</taxon>
    </lineage>
</organism>
<dbReference type="SUPFAM" id="SSF75553">
    <property type="entry name" value="Smc hinge domain"/>
    <property type="match status" value="1"/>
</dbReference>
<gene>
    <name evidence="14" type="ORF">NP233_g8602</name>
</gene>
<dbReference type="InterPro" id="IPR036277">
    <property type="entry name" value="SMC_hinge_sf"/>
</dbReference>
<feature type="region of interest" description="Disordered" evidence="12">
    <location>
        <begin position="409"/>
        <end position="446"/>
    </location>
</feature>
<keyword evidence="7 11" id="KW-0175">Coiled coil</keyword>
<dbReference type="SUPFAM" id="SSF52540">
    <property type="entry name" value="P-loop containing nucleoside triphosphate hydrolases"/>
    <property type="match status" value="1"/>
</dbReference>
<dbReference type="CDD" id="cd03275">
    <property type="entry name" value="ABC_SMC1_euk"/>
    <property type="match status" value="2"/>
</dbReference>
<reference evidence="14" key="1">
    <citation type="submission" date="2022-07" db="EMBL/GenBank/DDBJ databases">
        <title>Genome Sequence of Leucocoprinus birnbaumii.</title>
        <authorList>
            <person name="Buettner E."/>
        </authorList>
    </citation>
    <scope>NUCLEOTIDE SEQUENCE</scope>
    <source>
        <strain evidence="14">VT141</strain>
    </source>
</reference>
<evidence type="ECO:0000256" key="10">
    <source>
        <dbReference type="PIRNR" id="PIRNR005719"/>
    </source>
</evidence>
<dbReference type="SMART" id="SM00968">
    <property type="entry name" value="SMC_hinge"/>
    <property type="match status" value="1"/>
</dbReference>
<feature type="coiled-coil region" evidence="11">
    <location>
        <begin position="1035"/>
        <end position="1076"/>
    </location>
</feature>
<evidence type="ECO:0000313" key="15">
    <source>
        <dbReference type="Proteomes" id="UP001213000"/>
    </source>
</evidence>